<gene>
    <name evidence="1" type="ORF">BXY80_0984</name>
</gene>
<protein>
    <submittedName>
        <fullName evidence="1">Uncharacterized protein</fullName>
    </submittedName>
</protein>
<dbReference type="EMBL" id="RAQJ01000001">
    <property type="protein sequence ID" value="RKE98889.1"/>
    <property type="molecule type" value="Genomic_DNA"/>
</dbReference>
<reference evidence="1 2" key="1">
    <citation type="submission" date="2018-09" db="EMBL/GenBank/DDBJ databases">
        <title>Genomic Encyclopedia of Archaeal and Bacterial Type Strains, Phase II (KMG-II): from individual species to whole genera.</title>
        <authorList>
            <person name="Goeker M."/>
        </authorList>
    </citation>
    <scope>NUCLEOTIDE SEQUENCE [LARGE SCALE GENOMIC DNA]</scope>
    <source>
        <strain evidence="1 2">DSM 26283</strain>
    </source>
</reference>
<accession>A0A420DXE6</accession>
<dbReference type="Proteomes" id="UP000284892">
    <property type="component" value="Unassembled WGS sequence"/>
</dbReference>
<sequence length="30" mass="3102">MKFFKKIIFNNALGVSAAVSVNGNCKADGG</sequence>
<proteinExistence type="predicted"/>
<organism evidence="1 2">
    <name type="scientific">Ichthyenterobacterium magnum</name>
    <dbReference type="NCBI Taxonomy" id="1230530"/>
    <lineage>
        <taxon>Bacteria</taxon>
        <taxon>Pseudomonadati</taxon>
        <taxon>Bacteroidota</taxon>
        <taxon>Flavobacteriia</taxon>
        <taxon>Flavobacteriales</taxon>
        <taxon>Flavobacteriaceae</taxon>
        <taxon>Ichthyenterobacterium</taxon>
    </lineage>
</organism>
<evidence type="ECO:0000313" key="2">
    <source>
        <dbReference type="Proteomes" id="UP000284892"/>
    </source>
</evidence>
<dbReference type="AlphaFoldDB" id="A0A420DXE6"/>
<evidence type="ECO:0000313" key="1">
    <source>
        <dbReference type="EMBL" id="RKE98889.1"/>
    </source>
</evidence>
<comment type="caution">
    <text evidence="1">The sequence shown here is derived from an EMBL/GenBank/DDBJ whole genome shotgun (WGS) entry which is preliminary data.</text>
</comment>
<name>A0A420DXE6_9FLAO</name>
<keyword evidence="2" id="KW-1185">Reference proteome</keyword>